<name>U1HJN8_ENDPU</name>
<evidence type="ECO:0000256" key="2">
    <source>
        <dbReference type="ARBA" id="ARBA00023043"/>
    </source>
</evidence>
<dbReference type="SMART" id="SM00248">
    <property type="entry name" value="ANK"/>
    <property type="match status" value="11"/>
</dbReference>
<dbReference type="PROSITE" id="PS50088">
    <property type="entry name" value="ANK_REPEAT"/>
    <property type="match status" value="7"/>
</dbReference>
<dbReference type="SUPFAM" id="SSF48403">
    <property type="entry name" value="Ankyrin repeat"/>
    <property type="match status" value="1"/>
</dbReference>
<evidence type="ECO:0000313" key="7">
    <source>
        <dbReference type="Proteomes" id="UP000019373"/>
    </source>
</evidence>
<evidence type="ECO:0000256" key="4">
    <source>
        <dbReference type="SAM" id="MobiDB-lite"/>
    </source>
</evidence>
<evidence type="ECO:0000256" key="1">
    <source>
        <dbReference type="ARBA" id="ARBA00022737"/>
    </source>
</evidence>
<dbReference type="OMA" id="LGVDYCR"/>
<feature type="transmembrane region" description="Helical" evidence="5">
    <location>
        <begin position="112"/>
        <end position="138"/>
    </location>
</feature>
<feature type="repeat" description="ANK" evidence="3">
    <location>
        <begin position="1195"/>
        <end position="1227"/>
    </location>
</feature>
<evidence type="ECO:0000256" key="3">
    <source>
        <dbReference type="PROSITE-ProRule" id="PRU00023"/>
    </source>
</evidence>
<accession>U1HJN8</accession>
<keyword evidence="1" id="KW-0677">Repeat</keyword>
<dbReference type="RefSeq" id="XP_007803923.1">
    <property type="nucleotide sequence ID" value="XM_007805732.1"/>
</dbReference>
<keyword evidence="5" id="KW-0472">Membrane</keyword>
<gene>
    <name evidence="6" type="ORF">EPUS_04743</name>
</gene>
<dbReference type="OrthoDB" id="341259at2759"/>
<keyword evidence="2 3" id="KW-0040">ANK repeat</keyword>
<dbReference type="PRINTS" id="PR01415">
    <property type="entry name" value="ANKYRIN"/>
</dbReference>
<organism evidence="6 7">
    <name type="scientific">Endocarpon pusillum (strain Z07020 / HMAS-L-300199)</name>
    <name type="common">Lichen-forming fungus</name>
    <dbReference type="NCBI Taxonomy" id="1263415"/>
    <lineage>
        <taxon>Eukaryota</taxon>
        <taxon>Fungi</taxon>
        <taxon>Dikarya</taxon>
        <taxon>Ascomycota</taxon>
        <taxon>Pezizomycotina</taxon>
        <taxon>Eurotiomycetes</taxon>
        <taxon>Chaetothyriomycetidae</taxon>
        <taxon>Verrucariales</taxon>
        <taxon>Verrucariaceae</taxon>
        <taxon>Endocarpon</taxon>
    </lineage>
</organism>
<dbReference type="Gene3D" id="1.25.40.20">
    <property type="entry name" value="Ankyrin repeat-containing domain"/>
    <property type="match status" value="4"/>
</dbReference>
<feature type="repeat" description="ANK" evidence="3">
    <location>
        <begin position="965"/>
        <end position="997"/>
    </location>
</feature>
<feature type="transmembrane region" description="Helical" evidence="5">
    <location>
        <begin position="76"/>
        <end position="100"/>
    </location>
</feature>
<dbReference type="Pfam" id="PF12796">
    <property type="entry name" value="Ank_2"/>
    <property type="match status" value="3"/>
</dbReference>
<dbReference type="eggNOG" id="KOG4177">
    <property type="taxonomic scope" value="Eukaryota"/>
</dbReference>
<dbReference type="InterPro" id="IPR002110">
    <property type="entry name" value="Ankyrin_rpt"/>
</dbReference>
<reference evidence="7" key="1">
    <citation type="journal article" date="2014" name="BMC Genomics">
        <title>Genome characteristics reveal the impact of lichenization on lichen-forming fungus Endocarpon pusillum Hedwig (Verrucariales, Ascomycota).</title>
        <authorList>
            <person name="Wang Y.-Y."/>
            <person name="Liu B."/>
            <person name="Zhang X.-Y."/>
            <person name="Zhou Q.-M."/>
            <person name="Zhang T."/>
            <person name="Li H."/>
            <person name="Yu Y.-F."/>
            <person name="Zhang X.-L."/>
            <person name="Hao X.-Y."/>
            <person name="Wang M."/>
            <person name="Wang L."/>
            <person name="Wei J.-C."/>
        </authorList>
    </citation>
    <scope>NUCLEOTIDE SEQUENCE [LARGE SCALE GENOMIC DNA]</scope>
    <source>
        <strain evidence="7">Z07020 / HMAS-L-300199</strain>
    </source>
</reference>
<dbReference type="EMBL" id="KE721317">
    <property type="protein sequence ID" value="ERF70465.1"/>
    <property type="molecule type" value="Genomic_DNA"/>
</dbReference>
<feature type="repeat" description="ANK" evidence="3">
    <location>
        <begin position="1096"/>
        <end position="1128"/>
    </location>
</feature>
<dbReference type="PANTHER" id="PTHR24171">
    <property type="entry name" value="ANKYRIN REPEAT DOMAIN-CONTAINING PROTEIN 39-RELATED"/>
    <property type="match status" value="1"/>
</dbReference>
<protein>
    <submittedName>
        <fullName evidence="6">Uncharacterized protein</fullName>
    </submittedName>
</protein>
<proteinExistence type="predicted"/>
<keyword evidence="7" id="KW-1185">Reference proteome</keyword>
<keyword evidence="5" id="KW-0812">Transmembrane</keyword>
<dbReference type="PROSITE" id="PS50297">
    <property type="entry name" value="ANK_REP_REGION"/>
    <property type="match status" value="7"/>
</dbReference>
<keyword evidence="5" id="KW-1133">Transmembrane helix</keyword>
<evidence type="ECO:0000256" key="5">
    <source>
        <dbReference type="SAM" id="Phobius"/>
    </source>
</evidence>
<evidence type="ECO:0000313" key="6">
    <source>
        <dbReference type="EMBL" id="ERF70465.1"/>
    </source>
</evidence>
<dbReference type="AlphaFoldDB" id="U1HJN8"/>
<feature type="region of interest" description="Disordered" evidence="4">
    <location>
        <begin position="599"/>
        <end position="619"/>
    </location>
</feature>
<feature type="repeat" description="ANK" evidence="3">
    <location>
        <begin position="1162"/>
        <end position="1194"/>
    </location>
</feature>
<dbReference type="Proteomes" id="UP000019373">
    <property type="component" value="Unassembled WGS sequence"/>
</dbReference>
<dbReference type="PANTHER" id="PTHR24171:SF9">
    <property type="entry name" value="ANKYRIN REPEAT DOMAIN-CONTAINING PROTEIN 39"/>
    <property type="match status" value="1"/>
</dbReference>
<feature type="repeat" description="ANK" evidence="3">
    <location>
        <begin position="1129"/>
        <end position="1161"/>
    </location>
</feature>
<feature type="transmembrane region" description="Helical" evidence="5">
    <location>
        <begin position="235"/>
        <end position="258"/>
    </location>
</feature>
<feature type="repeat" description="ANK" evidence="3">
    <location>
        <begin position="1228"/>
        <end position="1255"/>
    </location>
</feature>
<dbReference type="HOGENOM" id="CLU_001887_1_0_1"/>
<sequence>MFTLEKAIDKGLIEPEENHSFLQIFEYILSNKLQAKTNEGMSEKDEETRLKQDSDGLTSPPNILFNVRPAKSRLRLYFTAVAGVLLQFGVLVFSGFITYYPTLAFPKGDSPVIGYAYPLTASGTLLLVLGMLICSFVVEQFTNEETWKTKGGRKFDLMWLQQGQEVNDQMFDSYAIFALESRDSILTSRSRRHPEPLSIPRGTIKYRVAEILCRICRPLLQFFNKGNHNPAVSLAIFKILVISGTLISICGFVVQFIGLREMHWSATIAQLSATLIMVVLRAWVRWDLASRPHSQRVAQGHELDWLATRIAREQKGPRVDKGLWAKPDSNDPFWTNECWRWEIITGGDVEGYEIRNPQDDSTENVEGLTNEWKGLTVDGKDLAADEVVKVRQRLGLLSHWPSKASQPAISVAIAVEAVMNNLFTGTNDNGPGSLTWSMDGLVDGKSQKIFFKLRRNNNRWTADATEIEAALSLWLYSVGDSERTEAEGRKDSKDSFQKPQENGMRDWLRLGNAALRKENIRLLGMNKPASGRDLTWYLGEKVSSISIVQENGSNENSTSDMIIIESRRVVGFRGKPATRSFNAKTVFKRRDPVLYDVGIEQDTNPSTNEEIEEETNRSTFEIEEDTNPFTNEEIEEETNPPSAKEYLAMVSDTPLEMLLAQEMFSAFMWGVAKRVSRIEGDSKVHRNDNKIAGSAEGWRNIRLENSKLLRAAEAFQKAGLGSVEDAYSTIIPPLSLQGKLPVALTVVEYARGIAQEAEAARHWELAGEIYLWLFEVGKTFATSNLFVVTATAILTEFSSLVDCMLEDLKAQQRSEETLDMLINLYVRLSEALETADNSIRDVLRLMYVIQHRDERGKHKNPGPDGQEIITALDVLAGPRFFRSNGPPPSYYTDILGWTALHYAAIASDWDTAQTFFETRASKTINPNLRTLAGWTALHLAAYKDPCTVGWRLADQRCDLEIQGRDGMRPLHVAVREGSKEMVRWLLDAGANIDARDSAGRTPLHWAAHSVNSELVALLKEKGANHVSRDENGRIPLHLAAIARYTASLEDLADDDTIEAHDRMQSTPLLLGAMMGAEDFVKNLLQLKVNVNTRHRDGQTPLSWAARKGHEYVVKLLIGQGANVNSNDIFDRTPIIGAAANGHETVVEVLIEKGADVDPKDKYKQTPLSFAARSGHETVVEVLIEKGADVDSRDWVGQKPLSWAARRWHETVVELLIEKGANVDSKNEFGQTPLSYAAEEGQMIIVELLIKKGAQR</sequence>
<feature type="repeat" description="ANK" evidence="3">
    <location>
        <begin position="998"/>
        <end position="1030"/>
    </location>
</feature>
<dbReference type="InterPro" id="IPR036770">
    <property type="entry name" value="Ankyrin_rpt-contain_sf"/>
</dbReference>
<dbReference type="GeneID" id="19239697"/>